<feature type="compositionally biased region" description="Acidic residues" evidence="12">
    <location>
        <begin position="405"/>
        <end position="435"/>
    </location>
</feature>
<dbReference type="GO" id="GO:0005634">
    <property type="term" value="C:nucleus"/>
    <property type="evidence" value="ECO:0007669"/>
    <property type="project" value="UniProtKB-SubCell"/>
</dbReference>
<dbReference type="EMBL" id="LMYN01000035">
    <property type="protein sequence ID" value="KSA02094.1"/>
    <property type="molecule type" value="Genomic_DNA"/>
</dbReference>
<dbReference type="Pfam" id="PF08512">
    <property type="entry name" value="Rttp106-like_middle"/>
    <property type="match status" value="1"/>
</dbReference>
<evidence type="ECO:0000256" key="3">
    <source>
        <dbReference type="ARBA" id="ARBA00006159"/>
    </source>
</evidence>
<feature type="domain" description="Histone chaperone RTT106/FACT complex subunit SPT16-like middle" evidence="13">
    <location>
        <begin position="279"/>
        <end position="380"/>
    </location>
</feature>
<evidence type="ECO:0000256" key="6">
    <source>
        <dbReference type="ARBA" id="ARBA00022454"/>
    </source>
</evidence>
<dbReference type="Gene3D" id="2.30.29.120">
    <property type="match status" value="1"/>
</dbReference>
<dbReference type="Pfam" id="PF18469">
    <property type="entry name" value="PH_18"/>
    <property type="match status" value="1"/>
</dbReference>
<evidence type="ECO:0000256" key="2">
    <source>
        <dbReference type="ARBA" id="ARBA00004286"/>
    </source>
</evidence>
<evidence type="ECO:0000256" key="10">
    <source>
        <dbReference type="ARBA" id="ARBA00023186"/>
    </source>
</evidence>
<sequence length="482" mass="53957">MSDDQAWMSSLPSDLQNQVNSLIKAHPLSLPVIHKLCEYFNTQLSEHEDKRRKLSPETEIKTETHAPETFPSPKVEVSGQIHEQEIIFELPQISFQSPIRKKLNLIFHLWVEPGQSPKPVMLLALPTTYVPEISIHDLANLIKLCILLPILGNSTNNTKRNIGLLCFWLHEHAASDPNKNDPIICQVNFDQVKKQLIKAGKIPAEAETQLKEMSETNESQDGIKAINEAIINFLQKQFQLCGIHLINYLPSSNATRNKLTINTDAGIALSLKANLVNDLVMVEAYKGARDGAVLMLTANEYNQPYIIFGFKKPILIFDISKVQHVSYSNITRLTFSMIVTVVNEKKDSKVETLEFGMIDQKYFQIMDEFIKSQGINDNSFDEDLREKGTANANTGETQQTTEQAEPADSDDEEEDGTFQVGQEEEGESSVDEEYDSNAGSDGDSDVGEEEDDIKENGENADTASAEANDILTQNKEEDAEQP</sequence>
<gene>
    <name evidence="14" type="ORF">AC631_02168</name>
</gene>
<dbReference type="Proteomes" id="UP000054251">
    <property type="component" value="Unassembled WGS sequence"/>
</dbReference>
<dbReference type="InterPro" id="IPR013719">
    <property type="entry name" value="RTT106/SPT16-like_middle_dom"/>
</dbReference>
<dbReference type="SMART" id="SM01287">
    <property type="entry name" value="Rtt106"/>
    <property type="match status" value="1"/>
</dbReference>
<keyword evidence="8" id="KW-0238">DNA-binding</keyword>
<dbReference type="OrthoDB" id="75754at2759"/>
<dbReference type="CDD" id="cd13304">
    <property type="entry name" value="PH2-like_Rtt106"/>
    <property type="match status" value="1"/>
</dbReference>
<evidence type="ECO:0000256" key="1">
    <source>
        <dbReference type="ARBA" id="ARBA00004123"/>
    </source>
</evidence>
<feature type="region of interest" description="Disordered" evidence="12">
    <location>
        <begin position="47"/>
        <end position="74"/>
    </location>
</feature>
<protein>
    <recommendedName>
        <fullName evidence="4">Histone chaperone RTT106</fullName>
    </recommendedName>
    <alternativeName>
        <fullName evidence="5">Histone chaperone rtt106</fullName>
    </alternativeName>
</protein>
<dbReference type="GeneID" id="26839177"/>
<evidence type="ECO:0000256" key="8">
    <source>
        <dbReference type="ARBA" id="ARBA00023125"/>
    </source>
</evidence>
<accession>A0A0V1Q0N6</accession>
<dbReference type="Gene3D" id="2.30.29.30">
    <property type="entry name" value="Pleckstrin-homology domain (PH domain)/Phosphotyrosine-binding domain (PTB)"/>
    <property type="match status" value="1"/>
</dbReference>
<dbReference type="PANTHER" id="PTHR45849:SF3">
    <property type="entry name" value="HISTONE CHAPERONE RTT106"/>
    <property type="match status" value="1"/>
</dbReference>
<dbReference type="GO" id="GO:0003677">
    <property type="term" value="F:DNA binding"/>
    <property type="evidence" value="ECO:0007669"/>
    <property type="project" value="UniProtKB-KW"/>
</dbReference>
<feature type="compositionally biased region" description="Low complexity" evidence="12">
    <location>
        <begin position="390"/>
        <end position="404"/>
    </location>
</feature>
<feature type="compositionally biased region" description="Acidic residues" evidence="12">
    <location>
        <begin position="442"/>
        <end position="453"/>
    </location>
</feature>
<organism evidence="14 15">
    <name type="scientific">Debaryomyces fabryi</name>
    <dbReference type="NCBI Taxonomy" id="58627"/>
    <lineage>
        <taxon>Eukaryota</taxon>
        <taxon>Fungi</taxon>
        <taxon>Dikarya</taxon>
        <taxon>Ascomycota</taxon>
        <taxon>Saccharomycotina</taxon>
        <taxon>Pichiomycetes</taxon>
        <taxon>Debaryomycetaceae</taxon>
        <taxon>Debaryomyces</taxon>
    </lineage>
</organism>
<reference evidence="14 15" key="1">
    <citation type="submission" date="2015-11" db="EMBL/GenBank/DDBJ databases">
        <title>The genome of Debaryomyces fabryi.</title>
        <authorList>
            <person name="Tafer H."/>
            <person name="Lopandic K."/>
        </authorList>
    </citation>
    <scope>NUCLEOTIDE SEQUENCE [LARGE SCALE GENOMIC DNA]</scope>
    <source>
        <strain evidence="14 15">CBS 789</strain>
    </source>
</reference>
<dbReference type="PANTHER" id="PTHR45849">
    <property type="entry name" value="FACT COMPLEX SUBUNIT SSRP1"/>
    <property type="match status" value="1"/>
</dbReference>
<evidence type="ECO:0000256" key="4">
    <source>
        <dbReference type="ARBA" id="ARBA00017355"/>
    </source>
</evidence>
<dbReference type="GO" id="GO:0042393">
    <property type="term" value="F:histone binding"/>
    <property type="evidence" value="ECO:0007669"/>
    <property type="project" value="TreeGrafter"/>
</dbReference>
<keyword evidence="6" id="KW-0158">Chromosome</keyword>
<dbReference type="GO" id="GO:0005694">
    <property type="term" value="C:chromosome"/>
    <property type="evidence" value="ECO:0007669"/>
    <property type="project" value="UniProtKB-SubCell"/>
</dbReference>
<feature type="compositionally biased region" description="Basic and acidic residues" evidence="12">
    <location>
        <begin position="47"/>
        <end position="66"/>
    </location>
</feature>
<dbReference type="RefSeq" id="XP_015468196.1">
    <property type="nucleotide sequence ID" value="XM_015610998.1"/>
</dbReference>
<keyword evidence="7" id="KW-0805">Transcription regulation</keyword>
<evidence type="ECO:0000256" key="5">
    <source>
        <dbReference type="ARBA" id="ARBA00018462"/>
    </source>
</evidence>
<comment type="caution">
    <text evidence="14">The sequence shown here is derived from an EMBL/GenBank/DDBJ whole genome shotgun (WGS) entry which is preliminary data.</text>
</comment>
<keyword evidence="10" id="KW-0143">Chaperone</keyword>
<keyword evidence="11" id="KW-0539">Nucleus</keyword>
<feature type="region of interest" description="Disordered" evidence="12">
    <location>
        <begin position="390"/>
        <end position="482"/>
    </location>
</feature>
<dbReference type="SUPFAM" id="SSF50729">
    <property type="entry name" value="PH domain-like"/>
    <property type="match status" value="1"/>
</dbReference>
<dbReference type="InterPro" id="IPR050454">
    <property type="entry name" value="RTT106/SSRP1_HistChap/FACT"/>
</dbReference>
<dbReference type="AlphaFoldDB" id="A0A0V1Q0N6"/>
<dbReference type="InterPro" id="IPR011993">
    <property type="entry name" value="PH-like_dom_sf"/>
</dbReference>
<evidence type="ECO:0000313" key="14">
    <source>
        <dbReference type="EMBL" id="KSA02094.1"/>
    </source>
</evidence>
<evidence type="ECO:0000313" key="15">
    <source>
        <dbReference type="Proteomes" id="UP000054251"/>
    </source>
</evidence>
<proteinExistence type="inferred from homology"/>
<evidence type="ECO:0000256" key="12">
    <source>
        <dbReference type="SAM" id="MobiDB-lite"/>
    </source>
</evidence>
<dbReference type="GO" id="GO:0031491">
    <property type="term" value="F:nucleosome binding"/>
    <property type="evidence" value="ECO:0007669"/>
    <property type="project" value="TreeGrafter"/>
</dbReference>
<evidence type="ECO:0000259" key="13">
    <source>
        <dbReference type="SMART" id="SM01287"/>
    </source>
</evidence>
<name>A0A0V1Q0N6_9ASCO</name>
<evidence type="ECO:0000256" key="9">
    <source>
        <dbReference type="ARBA" id="ARBA00023163"/>
    </source>
</evidence>
<comment type="subcellular location">
    <subcellularLocation>
        <location evidence="2">Chromosome</location>
    </subcellularLocation>
    <subcellularLocation>
        <location evidence="1">Nucleus</location>
    </subcellularLocation>
</comment>
<keyword evidence="9" id="KW-0804">Transcription</keyword>
<keyword evidence="15" id="KW-1185">Reference proteome</keyword>
<comment type="similarity">
    <text evidence="3">Belongs to the RTT106 family.</text>
</comment>
<evidence type="ECO:0000256" key="11">
    <source>
        <dbReference type="ARBA" id="ARBA00023242"/>
    </source>
</evidence>
<dbReference type="InterPro" id="IPR040770">
    <property type="entry name" value="Rtt106_PH"/>
</dbReference>
<evidence type="ECO:0000256" key="7">
    <source>
        <dbReference type="ARBA" id="ARBA00023015"/>
    </source>
</evidence>